<dbReference type="AlphaFoldDB" id="A0A0B7BM68"/>
<reference evidence="2" key="1">
    <citation type="submission" date="2014-12" db="EMBL/GenBank/DDBJ databases">
        <title>Insight into the proteome of Arion vulgaris.</title>
        <authorList>
            <person name="Aradska J."/>
            <person name="Bulat T."/>
            <person name="Smidak R."/>
            <person name="Sarate P."/>
            <person name="Gangsoo J."/>
            <person name="Sialana F."/>
            <person name="Bilban M."/>
            <person name="Lubec G."/>
        </authorList>
    </citation>
    <scope>NUCLEOTIDE SEQUENCE</scope>
    <source>
        <tissue evidence="2">Skin</tissue>
    </source>
</reference>
<evidence type="ECO:0000256" key="1">
    <source>
        <dbReference type="SAM" id="MobiDB-lite"/>
    </source>
</evidence>
<feature type="region of interest" description="Disordered" evidence="1">
    <location>
        <begin position="40"/>
        <end position="65"/>
    </location>
</feature>
<protein>
    <submittedName>
        <fullName evidence="2">Uncharacterized protein</fullName>
    </submittedName>
</protein>
<name>A0A0B7BM68_9EUPU</name>
<sequence length="65" mass="7424">MIHGKQDRMLMLNRNKKYLVESPYQQMSSAYSQTEIVWQSGKQRPVEKNRAGTHDDTGQKGGVGE</sequence>
<organism evidence="2">
    <name type="scientific">Arion vulgaris</name>
    <dbReference type="NCBI Taxonomy" id="1028688"/>
    <lineage>
        <taxon>Eukaryota</taxon>
        <taxon>Metazoa</taxon>
        <taxon>Spiralia</taxon>
        <taxon>Lophotrochozoa</taxon>
        <taxon>Mollusca</taxon>
        <taxon>Gastropoda</taxon>
        <taxon>Heterobranchia</taxon>
        <taxon>Euthyneura</taxon>
        <taxon>Panpulmonata</taxon>
        <taxon>Eupulmonata</taxon>
        <taxon>Stylommatophora</taxon>
        <taxon>Helicina</taxon>
        <taxon>Arionoidea</taxon>
        <taxon>Arionidae</taxon>
        <taxon>Arion</taxon>
    </lineage>
</organism>
<accession>A0A0B7BM68</accession>
<gene>
    <name evidence="2" type="primary">ORF198597</name>
</gene>
<dbReference type="EMBL" id="HACG01047173">
    <property type="protein sequence ID" value="CEK94038.1"/>
    <property type="molecule type" value="Transcribed_RNA"/>
</dbReference>
<evidence type="ECO:0000313" key="2">
    <source>
        <dbReference type="EMBL" id="CEK94038.1"/>
    </source>
</evidence>
<proteinExistence type="predicted"/>
<feature type="compositionally biased region" description="Basic and acidic residues" evidence="1">
    <location>
        <begin position="44"/>
        <end position="58"/>
    </location>
</feature>